<dbReference type="EMBL" id="CAJPIZ010014789">
    <property type="protein sequence ID" value="CAG2114938.1"/>
    <property type="molecule type" value="Genomic_DNA"/>
</dbReference>
<evidence type="ECO:0000313" key="4">
    <source>
        <dbReference type="Proteomes" id="UP000759131"/>
    </source>
</evidence>
<evidence type="ECO:0000313" key="3">
    <source>
        <dbReference type="EMBL" id="CAD7634508.1"/>
    </source>
</evidence>
<accession>A0A7R9L429</accession>
<keyword evidence="1" id="KW-0175">Coiled coil</keyword>
<protein>
    <submittedName>
        <fullName evidence="3">Uncharacterized protein</fullName>
    </submittedName>
</protein>
<evidence type="ECO:0000256" key="2">
    <source>
        <dbReference type="SAM" id="MobiDB-lite"/>
    </source>
</evidence>
<dbReference type="GO" id="GO:0007017">
    <property type="term" value="P:microtubule-based process"/>
    <property type="evidence" value="ECO:0007669"/>
    <property type="project" value="InterPro"/>
</dbReference>
<gene>
    <name evidence="3" type="ORF">OSB1V03_LOCUS14904</name>
</gene>
<dbReference type="GO" id="GO:0030286">
    <property type="term" value="C:dynein complex"/>
    <property type="evidence" value="ECO:0007669"/>
    <property type="project" value="InterPro"/>
</dbReference>
<dbReference type="SUPFAM" id="SSF54648">
    <property type="entry name" value="DLC"/>
    <property type="match status" value="1"/>
</dbReference>
<proteinExistence type="predicted"/>
<dbReference type="Gene3D" id="3.30.740.10">
    <property type="entry name" value="Protein Inhibitor Of Neuronal Nitric Oxide Synthase"/>
    <property type="match status" value="1"/>
</dbReference>
<name>A0A7R9L429_9ACAR</name>
<dbReference type="InterPro" id="IPR001372">
    <property type="entry name" value="Dynein_light_chain_typ-1/2"/>
</dbReference>
<dbReference type="Proteomes" id="UP000759131">
    <property type="component" value="Unassembled WGS sequence"/>
</dbReference>
<dbReference type="InterPro" id="IPR037177">
    <property type="entry name" value="DLC_sf"/>
</dbReference>
<feature type="coiled-coil region" evidence="1">
    <location>
        <begin position="439"/>
        <end position="466"/>
    </location>
</feature>
<feature type="non-terminal residue" evidence="3">
    <location>
        <position position="1"/>
    </location>
</feature>
<dbReference type="Gene3D" id="2.60.40.2840">
    <property type="match status" value="1"/>
</dbReference>
<feature type="coiled-coil region" evidence="1">
    <location>
        <begin position="273"/>
        <end position="377"/>
    </location>
</feature>
<keyword evidence="4" id="KW-1185">Reference proteome</keyword>
<sequence>AKMGDTFDKTRTHPLVIFAEIEGQYEFTPDGSSATVIDCRFYVDPSLDTSADKVGLYRMGWTDREHYLAVKDVADLSSTVDSFDERSVLFPMSELLIPLSVATQSPPPTVPTLSSSSLQTAGAVVDQYYQFCYFHPFGAYTRYQLCGRSQPFRIVGLSSTISAGDWPQNRIDWSPTNTGDRPQLTSTPRAPTTALRRLYPQLSPLVSPAAAHRQTIPKRVVSAGGLGQLAPTIDGRDDKENRHLVVDDIADTTGAKLLEYTLEARDRQLRERDQRYEQQAAAARLEIQRLTHRSVAAEQRIQSLECELQLRYKSDGNVEEMQHNLLQTIQELNDQKSDAEEELLARDAMVRQLSQKCSSHEELIRELRQKLAVYERQETIQELIDVQHYDNYQHHNNSYTIGNATILREPYGTDGHELSLLRDKLQDMHQNYTIAKSVNESLRRKLQALDSRRRRSELELEVMKQRTATSDTDLPAMTADKSLAEMVRHYLARDYEHSLCDSGCGSGSTGGATIGRQQSAPNIPTHTARAVVTGDSVTVLVNEMTEKLKDFAVSQATEALTKYGDHKSVADAVVAALEHRLGTSWYCFAGAAHAFDHNSLIHVFGTYISFAVNDVKFVVFKTNDMVDTFSTPISSPESGKVDIIYKNHFTCDTDFEEVVADAAAEAVGQHYGSYRELTARMTQLLSQKCGQTCGQNWLVVVGSDGGPGLEARDQAFDTHLLFRHKNYNYIELRVNALKVIVIQFKAKL</sequence>
<dbReference type="EMBL" id="OC869364">
    <property type="protein sequence ID" value="CAD7634508.1"/>
    <property type="molecule type" value="Genomic_DNA"/>
</dbReference>
<dbReference type="OrthoDB" id="6224702at2759"/>
<dbReference type="Pfam" id="PF01221">
    <property type="entry name" value="Dynein_light"/>
    <property type="match status" value="1"/>
</dbReference>
<reference evidence="3" key="1">
    <citation type="submission" date="2020-11" db="EMBL/GenBank/DDBJ databases">
        <authorList>
            <person name="Tran Van P."/>
        </authorList>
    </citation>
    <scope>NUCLEOTIDE SEQUENCE</scope>
</reference>
<organism evidence="3">
    <name type="scientific">Medioppia subpectinata</name>
    <dbReference type="NCBI Taxonomy" id="1979941"/>
    <lineage>
        <taxon>Eukaryota</taxon>
        <taxon>Metazoa</taxon>
        <taxon>Ecdysozoa</taxon>
        <taxon>Arthropoda</taxon>
        <taxon>Chelicerata</taxon>
        <taxon>Arachnida</taxon>
        <taxon>Acari</taxon>
        <taxon>Acariformes</taxon>
        <taxon>Sarcoptiformes</taxon>
        <taxon>Oribatida</taxon>
        <taxon>Brachypylina</taxon>
        <taxon>Oppioidea</taxon>
        <taxon>Oppiidae</taxon>
        <taxon>Medioppia</taxon>
    </lineage>
</organism>
<evidence type="ECO:0000256" key="1">
    <source>
        <dbReference type="SAM" id="Coils"/>
    </source>
</evidence>
<feature type="compositionally biased region" description="Polar residues" evidence="2">
    <location>
        <begin position="174"/>
        <end position="188"/>
    </location>
</feature>
<feature type="region of interest" description="Disordered" evidence="2">
    <location>
        <begin position="168"/>
        <end position="188"/>
    </location>
</feature>
<dbReference type="SMART" id="SM01375">
    <property type="entry name" value="Dynein_light"/>
    <property type="match status" value="1"/>
</dbReference>
<dbReference type="AlphaFoldDB" id="A0A7R9L429"/>